<dbReference type="InterPro" id="IPR020846">
    <property type="entry name" value="MFS_dom"/>
</dbReference>
<dbReference type="Proteomes" id="UP000253495">
    <property type="component" value="Unassembled WGS sequence"/>
</dbReference>
<proteinExistence type="predicted"/>
<reference evidence="10 11" key="1">
    <citation type="submission" date="2018-07" db="EMBL/GenBank/DDBJ databases">
        <title>Genomic Encyclopedia of Type Strains, Phase III (KMG-III): the genomes of soil and plant-associated and newly described type strains.</title>
        <authorList>
            <person name="Whitman W."/>
        </authorList>
    </citation>
    <scope>NUCLEOTIDE SEQUENCE [LARGE SCALE GENOMIC DNA]</scope>
    <source>
        <strain evidence="10 11">CECT 8575</strain>
    </source>
</reference>
<dbReference type="SUPFAM" id="SSF103473">
    <property type="entry name" value="MFS general substrate transporter"/>
    <property type="match status" value="1"/>
</dbReference>
<dbReference type="CDD" id="cd17369">
    <property type="entry name" value="MFS_ShiA_like"/>
    <property type="match status" value="1"/>
</dbReference>
<evidence type="ECO:0000256" key="3">
    <source>
        <dbReference type="ARBA" id="ARBA00022475"/>
    </source>
</evidence>
<gene>
    <name evidence="10" type="ORF">DFQ14_10257</name>
</gene>
<evidence type="ECO:0000256" key="6">
    <source>
        <dbReference type="ARBA" id="ARBA00023136"/>
    </source>
</evidence>
<dbReference type="AlphaFoldDB" id="A0A368VUH4"/>
<accession>A0A368VUH4</accession>
<evidence type="ECO:0000256" key="4">
    <source>
        <dbReference type="ARBA" id="ARBA00022692"/>
    </source>
</evidence>
<dbReference type="GO" id="GO:0022857">
    <property type="term" value="F:transmembrane transporter activity"/>
    <property type="evidence" value="ECO:0007669"/>
    <property type="project" value="InterPro"/>
</dbReference>
<feature type="transmembrane region" description="Helical" evidence="8">
    <location>
        <begin position="347"/>
        <end position="365"/>
    </location>
</feature>
<feature type="transmembrane region" description="Helical" evidence="8">
    <location>
        <begin position="127"/>
        <end position="148"/>
    </location>
</feature>
<dbReference type="GO" id="GO:0005886">
    <property type="term" value="C:plasma membrane"/>
    <property type="evidence" value="ECO:0007669"/>
    <property type="project" value="UniProtKB-SubCell"/>
</dbReference>
<dbReference type="OrthoDB" id="9066401at2"/>
<feature type="transmembrane region" description="Helical" evidence="8">
    <location>
        <begin position="21"/>
        <end position="45"/>
    </location>
</feature>
<keyword evidence="11" id="KW-1185">Reference proteome</keyword>
<comment type="subcellular location">
    <subcellularLocation>
        <location evidence="1">Cell membrane</location>
        <topology evidence="1">Multi-pass membrane protein</topology>
    </subcellularLocation>
</comment>
<evidence type="ECO:0000256" key="2">
    <source>
        <dbReference type="ARBA" id="ARBA00022448"/>
    </source>
</evidence>
<feature type="transmembrane region" description="Helical" evidence="8">
    <location>
        <begin position="160"/>
        <end position="182"/>
    </location>
</feature>
<dbReference type="InterPro" id="IPR005828">
    <property type="entry name" value="MFS_sugar_transport-like"/>
</dbReference>
<evidence type="ECO:0000256" key="5">
    <source>
        <dbReference type="ARBA" id="ARBA00022989"/>
    </source>
</evidence>
<dbReference type="PROSITE" id="PS00217">
    <property type="entry name" value="SUGAR_TRANSPORT_2"/>
    <property type="match status" value="1"/>
</dbReference>
<feature type="transmembrane region" description="Helical" evidence="8">
    <location>
        <begin position="323"/>
        <end position="341"/>
    </location>
</feature>
<dbReference type="InterPro" id="IPR036259">
    <property type="entry name" value="MFS_trans_sf"/>
</dbReference>
<keyword evidence="4 8" id="KW-0812">Transmembrane</keyword>
<evidence type="ECO:0000259" key="9">
    <source>
        <dbReference type="PROSITE" id="PS50850"/>
    </source>
</evidence>
<evidence type="ECO:0000313" key="10">
    <source>
        <dbReference type="EMBL" id="RCW45756.1"/>
    </source>
</evidence>
<dbReference type="Gene3D" id="1.20.1250.20">
    <property type="entry name" value="MFS general substrate transporter like domains"/>
    <property type="match status" value="2"/>
</dbReference>
<dbReference type="PROSITE" id="PS50850">
    <property type="entry name" value="MFS"/>
    <property type="match status" value="1"/>
</dbReference>
<evidence type="ECO:0000313" key="11">
    <source>
        <dbReference type="Proteomes" id="UP000253495"/>
    </source>
</evidence>
<evidence type="ECO:0000256" key="7">
    <source>
        <dbReference type="SAM" id="MobiDB-lite"/>
    </source>
</evidence>
<sequence>MRTDLDLPPDQTAVPTKMGNLAAAAVTATALEWFDFIIYSTAAALVFGTLFFPSFSGVAGTLAAFATFGAGFFARPLGGIIAGHLGDRFGRKPPLVAAMVIMGVATFGIGVLPGFASIGLWAPVLLVVLRLMQGLGVGAQWGGAALLLVEHSPTERRGYYGSLIQTGAIIGAVAGNAMFLALTSALSAAQFEAWGWRIPFLAGLLLVAIGIYVQLKIEDTPVFQAMRRESAAAHAAAGVRKTPLGVAFRRYWREILQAAGAFFVVNGTFYILISGMLSYATSEQVGMSRTAALVCVMAAGATQIISIPLFGALSDRFGRRKQYLAGAVLMAAFAFPLFWLIDTGSLPLVLLSLALGFTIHAVMYGPQAAMYAEMFPADVRFSGASLGFQIASVFAGGFAPFIMTALLAVTVSAWSVSLYIIAMAAITFVSVFTIREHFRRDLYETSQPAQQSPQHTPEGQMSIE</sequence>
<evidence type="ECO:0000256" key="1">
    <source>
        <dbReference type="ARBA" id="ARBA00004651"/>
    </source>
</evidence>
<keyword evidence="3" id="KW-1003">Cell membrane</keyword>
<feature type="transmembrane region" description="Helical" evidence="8">
    <location>
        <begin position="416"/>
        <end position="434"/>
    </location>
</feature>
<name>A0A368VUH4_9ACTN</name>
<feature type="transmembrane region" description="Helical" evidence="8">
    <location>
        <begin position="258"/>
        <end position="279"/>
    </location>
</feature>
<dbReference type="InterPro" id="IPR005829">
    <property type="entry name" value="Sugar_transporter_CS"/>
</dbReference>
<keyword evidence="5 8" id="KW-1133">Transmembrane helix</keyword>
<feature type="transmembrane region" description="Helical" evidence="8">
    <location>
        <begin position="386"/>
        <end position="410"/>
    </location>
</feature>
<feature type="domain" description="Major facilitator superfamily (MFS) profile" evidence="9">
    <location>
        <begin position="21"/>
        <end position="439"/>
    </location>
</feature>
<dbReference type="PANTHER" id="PTHR43045:SF1">
    <property type="entry name" value="SHIKIMATE TRANSPORTER"/>
    <property type="match status" value="1"/>
</dbReference>
<feature type="transmembrane region" description="Helical" evidence="8">
    <location>
        <begin position="291"/>
        <end position="311"/>
    </location>
</feature>
<keyword evidence="2" id="KW-0813">Transport</keyword>
<comment type="caution">
    <text evidence="10">The sequence shown here is derived from an EMBL/GenBank/DDBJ whole genome shotgun (WGS) entry which is preliminary data.</text>
</comment>
<protein>
    <submittedName>
        <fullName evidence="10">Sugar phosphate permease</fullName>
    </submittedName>
</protein>
<feature type="transmembrane region" description="Helical" evidence="8">
    <location>
        <begin position="194"/>
        <end position="213"/>
    </location>
</feature>
<feature type="transmembrane region" description="Helical" evidence="8">
    <location>
        <begin position="51"/>
        <end position="74"/>
    </location>
</feature>
<dbReference type="EMBL" id="QPJC01000002">
    <property type="protein sequence ID" value="RCW45756.1"/>
    <property type="molecule type" value="Genomic_DNA"/>
</dbReference>
<evidence type="ECO:0000256" key="8">
    <source>
        <dbReference type="SAM" id="Phobius"/>
    </source>
</evidence>
<dbReference type="RefSeq" id="WP_114451641.1">
    <property type="nucleotide sequence ID" value="NZ_QPJC01000002.1"/>
</dbReference>
<feature type="region of interest" description="Disordered" evidence="7">
    <location>
        <begin position="444"/>
        <end position="464"/>
    </location>
</feature>
<dbReference type="Pfam" id="PF00083">
    <property type="entry name" value="Sugar_tr"/>
    <property type="match status" value="1"/>
</dbReference>
<feature type="transmembrane region" description="Helical" evidence="8">
    <location>
        <begin position="95"/>
        <end position="121"/>
    </location>
</feature>
<dbReference type="PANTHER" id="PTHR43045">
    <property type="entry name" value="SHIKIMATE TRANSPORTER"/>
    <property type="match status" value="1"/>
</dbReference>
<organism evidence="10 11">
    <name type="scientific">Halopolyspora algeriensis</name>
    <dbReference type="NCBI Taxonomy" id="1500506"/>
    <lineage>
        <taxon>Bacteria</taxon>
        <taxon>Bacillati</taxon>
        <taxon>Actinomycetota</taxon>
        <taxon>Actinomycetes</taxon>
        <taxon>Actinomycetes incertae sedis</taxon>
        <taxon>Halopolyspora</taxon>
    </lineage>
</organism>
<keyword evidence="6 8" id="KW-0472">Membrane</keyword>